<dbReference type="InterPro" id="IPR020603">
    <property type="entry name" value="MraZ_dom"/>
</dbReference>
<dbReference type="CDD" id="cd16320">
    <property type="entry name" value="MraZ_N"/>
    <property type="match status" value="1"/>
</dbReference>
<dbReference type="PANTHER" id="PTHR34701:SF1">
    <property type="entry name" value="TRANSCRIPTIONAL REGULATOR MRAZ"/>
    <property type="match status" value="1"/>
</dbReference>
<protein>
    <recommendedName>
        <fullName evidence="1 7">Transcriptional regulator MraZ</fullName>
    </recommendedName>
</protein>
<organism evidence="9 10">
    <name type="scientific">Propioniciclava soli</name>
    <dbReference type="NCBI Taxonomy" id="2775081"/>
    <lineage>
        <taxon>Bacteria</taxon>
        <taxon>Bacillati</taxon>
        <taxon>Actinomycetota</taxon>
        <taxon>Actinomycetes</taxon>
        <taxon>Propionibacteriales</taxon>
        <taxon>Propionibacteriaceae</taxon>
        <taxon>Propioniciclava</taxon>
    </lineage>
</organism>
<dbReference type="PANTHER" id="PTHR34701">
    <property type="entry name" value="TRANSCRIPTIONAL REGULATOR MRAZ"/>
    <property type="match status" value="1"/>
</dbReference>
<keyword evidence="6 7" id="KW-0804">Transcription</keyword>
<keyword evidence="3" id="KW-0677">Repeat</keyword>
<dbReference type="InterPro" id="IPR035642">
    <property type="entry name" value="MraZ_N"/>
</dbReference>
<keyword evidence="10" id="KW-1185">Reference proteome</keyword>
<dbReference type="PROSITE" id="PS51740">
    <property type="entry name" value="SPOVT_ABRB"/>
    <property type="match status" value="2"/>
</dbReference>
<comment type="subcellular location">
    <subcellularLocation>
        <location evidence="7">Cytoplasm</location>
        <location evidence="7">Nucleoid</location>
    </subcellularLocation>
</comment>
<dbReference type="RefSeq" id="WP_232548584.1">
    <property type="nucleotide sequence ID" value="NZ_CP115965.1"/>
</dbReference>
<proteinExistence type="inferred from homology"/>
<comment type="subunit">
    <text evidence="7">Forms oligomers.</text>
</comment>
<feature type="domain" description="SpoVT-AbrB" evidence="8">
    <location>
        <begin position="5"/>
        <end position="47"/>
    </location>
</feature>
<dbReference type="HAMAP" id="MF_01008">
    <property type="entry name" value="MraZ"/>
    <property type="match status" value="1"/>
</dbReference>
<dbReference type="SUPFAM" id="SSF89447">
    <property type="entry name" value="AbrB/MazE/MraZ-like"/>
    <property type="match status" value="1"/>
</dbReference>
<dbReference type="Proteomes" id="UP001434337">
    <property type="component" value="Chromosome"/>
</dbReference>
<comment type="similarity">
    <text evidence="7">Belongs to the MraZ family.</text>
</comment>
<evidence type="ECO:0000256" key="7">
    <source>
        <dbReference type="HAMAP-Rule" id="MF_01008"/>
    </source>
</evidence>
<dbReference type="Gene3D" id="3.40.1550.20">
    <property type="entry name" value="Transcriptional regulator MraZ domain"/>
    <property type="match status" value="1"/>
</dbReference>
<name>A0ABZ3C548_9ACTN</name>
<evidence type="ECO:0000256" key="5">
    <source>
        <dbReference type="ARBA" id="ARBA00023125"/>
    </source>
</evidence>
<evidence type="ECO:0000256" key="1">
    <source>
        <dbReference type="ARBA" id="ARBA00013860"/>
    </source>
</evidence>
<evidence type="ECO:0000256" key="2">
    <source>
        <dbReference type="ARBA" id="ARBA00022490"/>
    </source>
</evidence>
<evidence type="ECO:0000256" key="3">
    <source>
        <dbReference type="ARBA" id="ARBA00022737"/>
    </source>
</evidence>
<keyword evidence="2 7" id="KW-0963">Cytoplasm</keyword>
<accession>A0ABZ3C548</accession>
<evidence type="ECO:0000259" key="8">
    <source>
        <dbReference type="PROSITE" id="PS51740"/>
    </source>
</evidence>
<dbReference type="NCBIfam" id="TIGR00242">
    <property type="entry name" value="division/cell wall cluster transcriptional repressor MraZ"/>
    <property type="match status" value="1"/>
</dbReference>
<feature type="domain" description="SpoVT-AbrB" evidence="8">
    <location>
        <begin position="76"/>
        <end position="119"/>
    </location>
</feature>
<evidence type="ECO:0000313" key="10">
    <source>
        <dbReference type="Proteomes" id="UP001434337"/>
    </source>
</evidence>
<gene>
    <name evidence="7 9" type="primary">mraZ</name>
    <name evidence="9" type="ORF">PCC79_12320</name>
</gene>
<keyword evidence="5 7" id="KW-0238">DNA-binding</keyword>
<dbReference type="Pfam" id="PF02381">
    <property type="entry name" value="MraZ"/>
    <property type="match status" value="2"/>
</dbReference>
<dbReference type="InterPro" id="IPR035644">
    <property type="entry name" value="MraZ_C"/>
</dbReference>
<reference evidence="9 10" key="1">
    <citation type="journal article" date="2023" name="Environ Microbiome">
        <title>A coral-associated actinobacterium mitigates coral bleaching under heat stress.</title>
        <authorList>
            <person name="Li J."/>
            <person name="Zou Y."/>
            <person name="Li Q."/>
            <person name="Zhang J."/>
            <person name="Bourne D.G."/>
            <person name="Lyu Y."/>
            <person name="Liu C."/>
            <person name="Zhang S."/>
        </authorList>
    </citation>
    <scope>NUCLEOTIDE SEQUENCE [LARGE SCALE GENOMIC DNA]</scope>
    <source>
        <strain evidence="9 10">SCSIO 13291</strain>
    </source>
</reference>
<dbReference type="InterPro" id="IPR003444">
    <property type="entry name" value="MraZ"/>
</dbReference>
<dbReference type="InterPro" id="IPR038619">
    <property type="entry name" value="MraZ_sf"/>
</dbReference>
<dbReference type="EMBL" id="CP115965">
    <property type="protein sequence ID" value="WZW97680.1"/>
    <property type="molecule type" value="Genomic_DNA"/>
</dbReference>
<evidence type="ECO:0000256" key="6">
    <source>
        <dbReference type="ARBA" id="ARBA00023163"/>
    </source>
</evidence>
<dbReference type="InterPro" id="IPR007159">
    <property type="entry name" value="SpoVT-AbrB_dom"/>
</dbReference>
<sequence>MFLGTHTPKLDEKGRFVLPARFRDELAGGLIIAKGQERCLSIFTPAEFARQAEVALTGSPTVRDIRDFQRTFAAGASEETPDKQGRVTVPPLLRAYAGLDKDIAVIGAFNRIELWDLGAWQAYETAQDEKFSSLDAEITQAPAGG</sequence>
<evidence type="ECO:0000256" key="4">
    <source>
        <dbReference type="ARBA" id="ARBA00023015"/>
    </source>
</evidence>
<evidence type="ECO:0000313" key="9">
    <source>
        <dbReference type="EMBL" id="WZW97680.1"/>
    </source>
</evidence>
<dbReference type="InterPro" id="IPR037914">
    <property type="entry name" value="SpoVT-AbrB_sf"/>
</dbReference>
<dbReference type="CDD" id="cd16321">
    <property type="entry name" value="MraZ_C"/>
    <property type="match status" value="1"/>
</dbReference>
<keyword evidence="4 7" id="KW-0805">Transcription regulation</keyword>